<evidence type="ECO:0000256" key="1">
    <source>
        <dbReference type="SAM" id="Phobius"/>
    </source>
</evidence>
<comment type="caution">
    <text evidence="2">The sequence shown here is derived from an EMBL/GenBank/DDBJ whole genome shotgun (WGS) entry which is preliminary data.</text>
</comment>
<accession>A0ABV7X4K7</accession>
<evidence type="ECO:0000313" key="2">
    <source>
        <dbReference type="EMBL" id="MFC3705665.1"/>
    </source>
</evidence>
<proteinExistence type="predicted"/>
<keyword evidence="1" id="KW-1133">Transmembrane helix</keyword>
<evidence type="ECO:0000313" key="3">
    <source>
        <dbReference type="Proteomes" id="UP001595613"/>
    </source>
</evidence>
<keyword evidence="1" id="KW-0812">Transmembrane</keyword>
<reference evidence="3" key="1">
    <citation type="journal article" date="2019" name="Int. J. Syst. Evol. Microbiol.">
        <title>The Global Catalogue of Microorganisms (GCM) 10K type strain sequencing project: providing services to taxonomists for standard genome sequencing and annotation.</title>
        <authorList>
            <consortium name="The Broad Institute Genomics Platform"/>
            <consortium name="The Broad Institute Genome Sequencing Center for Infectious Disease"/>
            <person name="Wu L."/>
            <person name="Ma J."/>
        </authorList>
    </citation>
    <scope>NUCLEOTIDE SEQUENCE [LARGE SCALE GENOMIC DNA]</scope>
    <source>
        <strain evidence="3">KCTC 42281</strain>
    </source>
</reference>
<sequence>MESQTWAGPLPPPAILDQFNQVAANGAERIFQQWEQESAHRREMERRDFKCSVAEGFFGKSLAFIFVITALALAAYAISQGATWLAAFLAAGTIAAVVGAFIATNRPRPNGK</sequence>
<dbReference type="RefSeq" id="WP_380097562.1">
    <property type="nucleotide sequence ID" value="NZ_JBHRYD010000011.1"/>
</dbReference>
<dbReference type="Pfam" id="PF10097">
    <property type="entry name" value="DUF2335"/>
    <property type="match status" value="1"/>
</dbReference>
<keyword evidence="3" id="KW-1185">Reference proteome</keyword>
<gene>
    <name evidence="2" type="ORF">ACFOOL_12955</name>
</gene>
<dbReference type="EMBL" id="JBHRYD010000011">
    <property type="protein sequence ID" value="MFC3705665.1"/>
    <property type="molecule type" value="Genomic_DNA"/>
</dbReference>
<protein>
    <submittedName>
        <fullName evidence="2">DUF2335 domain-containing protein</fullName>
    </submittedName>
</protein>
<dbReference type="InterPro" id="IPR019284">
    <property type="entry name" value="RP532"/>
</dbReference>
<name>A0ABV7X4K7_9HYPH</name>
<feature type="transmembrane region" description="Helical" evidence="1">
    <location>
        <begin position="57"/>
        <end position="78"/>
    </location>
</feature>
<keyword evidence="1" id="KW-0472">Membrane</keyword>
<feature type="transmembrane region" description="Helical" evidence="1">
    <location>
        <begin position="84"/>
        <end position="103"/>
    </location>
</feature>
<dbReference type="Proteomes" id="UP001595613">
    <property type="component" value="Unassembled WGS sequence"/>
</dbReference>
<organism evidence="2 3">
    <name type="scientific">Devosia honganensis</name>
    <dbReference type="NCBI Taxonomy" id="1610527"/>
    <lineage>
        <taxon>Bacteria</taxon>
        <taxon>Pseudomonadati</taxon>
        <taxon>Pseudomonadota</taxon>
        <taxon>Alphaproteobacteria</taxon>
        <taxon>Hyphomicrobiales</taxon>
        <taxon>Devosiaceae</taxon>
        <taxon>Devosia</taxon>
    </lineage>
</organism>